<comment type="caution">
    <text evidence="12">The sequence shown here is derived from an EMBL/GenBank/DDBJ whole genome shotgun (WGS) entry which is preliminary data.</text>
</comment>
<dbReference type="GO" id="GO:0006488">
    <property type="term" value="P:dolichol-linked oligosaccharide biosynthetic process"/>
    <property type="evidence" value="ECO:0007669"/>
    <property type="project" value="InterPro"/>
</dbReference>
<evidence type="ECO:0000313" key="13">
    <source>
        <dbReference type="Proteomes" id="UP001175227"/>
    </source>
</evidence>
<evidence type="ECO:0000313" key="12">
    <source>
        <dbReference type="EMBL" id="KAK0486092.1"/>
    </source>
</evidence>
<organism evidence="12 13">
    <name type="scientific">Armillaria novae-zelandiae</name>
    <dbReference type="NCBI Taxonomy" id="153914"/>
    <lineage>
        <taxon>Eukaryota</taxon>
        <taxon>Fungi</taxon>
        <taxon>Dikarya</taxon>
        <taxon>Basidiomycota</taxon>
        <taxon>Agaricomycotina</taxon>
        <taxon>Agaricomycetes</taxon>
        <taxon>Agaricomycetidae</taxon>
        <taxon>Agaricales</taxon>
        <taxon>Marasmiineae</taxon>
        <taxon>Physalacriaceae</taxon>
        <taxon>Armillaria</taxon>
    </lineage>
</organism>
<comment type="subcellular location">
    <subcellularLocation>
        <location evidence="1 11">Endoplasmic reticulum membrane</location>
        <topology evidence="1 11">Single-pass membrane protein</topology>
    </subcellularLocation>
    <subcellularLocation>
        <location evidence="2">Nucleus membrane</location>
        <topology evidence="2">Single-pass membrane protein</topology>
    </subcellularLocation>
</comment>
<reference evidence="12" key="1">
    <citation type="submission" date="2023-06" db="EMBL/GenBank/DDBJ databases">
        <authorList>
            <consortium name="Lawrence Berkeley National Laboratory"/>
            <person name="Ahrendt S."/>
            <person name="Sahu N."/>
            <person name="Indic B."/>
            <person name="Wong-Bajracharya J."/>
            <person name="Merenyi Z."/>
            <person name="Ke H.-M."/>
            <person name="Monk M."/>
            <person name="Kocsube S."/>
            <person name="Drula E."/>
            <person name="Lipzen A."/>
            <person name="Balint B."/>
            <person name="Henrissat B."/>
            <person name="Andreopoulos B."/>
            <person name="Martin F.M."/>
            <person name="Harder C.B."/>
            <person name="Rigling D."/>
            <person name="Ford K.L."/>
            <person name="Foster G.D."/>
            <person name="Pangilinan J."/>
            <person name="Papanicolaou A."/>
            <person name="Barry K."/>
            <person name="LaButti K."/>
            <person name="Viragh M."/>
            <person name="Koriabine M."/>
            <person name="Yan M."/>
            <person name="Riley R."/>
            <person name="Champramary S."/>
            <person name="Plett K.L."/>
            <person name="Tsai I.J."/>
            <person name="Slot J."/>
            <person name="Sipos G."/>
            <person name="Plett J."/>
            <person name="Nagy L.G."/>
            <person name="Grigoriev I.V."/>
        </authorList>
    </citation>
    <scope>NUCLEOTIDE SEQUENCE</scope>
    <source>
        <strain evidence="12">ICMP 16352</strain>
    </source>
</reference>
<accession>A0AA39PKR4</accession>
<dbReference type="Gene3D" id="3.40.50.2000">
    <property type="entry name" value="Glycogen Phosphorylase B"/>
    <property type="match status" value="1"/>
</dbReference>
<evidence type="ECO:0000256" key="11">
    <source>
        <dbReference type="RuleBase" id="RU362127"/>
    </source>
</evidence>
<evidence type="ECO:0000256" key="10">
    <source>
        <dbReference type="ARBA" id="ARBA00032062"/>
    </source>
</evidence>
<keyword evidence="6 11" id="KW-0812">Transmembrane</keyword>
<dbReference type="AlphaFoldDB" id="A0AA39PKR4"/>
<name>A0AA39PKR4_9AGAR</name>
<evidence type="ECO:0000256" key="7">
    <source>
        <dbReference type="ARBA" id="ARBA00022824"/>
    </source>
</evidence>
<dbReference type="GO" id="GO:0043541">
    <property type="term" value="C:UDP-N-acetylglucosamine transferase complex"/>
    <property type="evidence" value="ECO:0007669"/>
    <property type="project" value="TreeGrafter"/>
</dbReference>
<evidence type="ECO:0000256" key="3">
    <source>
        <dbReference type="ARBA" id="ARBA00009731"/>
    </source>
</evidence>
<dbReference type="Pfam" id="PF08660">
    <property type="entry name" value="Alg14"/>
    <property type="match status" value="1"/>
</dbReference>
<dbReference type="PANTHER" id="PTHR12154">
    <property type="entry name" value="GLYCOSYL TRANSFERASE-RELATED"/>
    <property type="match status" value="1"/>
</dbReference>
<keyword evidence="8 11" id="KW-1133">Transmembrane helix</keyword>
<protein>
    <recommendedName>
        <fullName evidence="5 11">UDP-N-acetylglucosamine transferase subunit ALG14</fullName>
    </recommendedName>
    <alternativeName>
        <fullName evidence="10 11">Asparagine-linked glycosylation protein 14</fullName>
    </alternativeName>
</protein>
<proteinExistence type="inferred from homology"/>
<evidence type="ECO:0000256" key="6">
    <source>
        <dbReference type="ARBA" id="ARBA00022692"/>
    </source>
</evidence>
<sequence length="257" mass="28116">MVLSLSVLPIGFLIGVAACVLRIFLLLPAQKSSGRSRLSDNTSGTRKLAVFLGSGGHTSEAIALLSSLDYARFSSRIYIVGDGDTLSTQKAIDLESKKCASSSEQNVRHLFFFAVWTIPRARRVHQSLLSSPLTALWSLLRCMQHVTISPLLSSSSASQPFADVLILNGPGTCLSLCIAIYVNKFIGLPVPKLIYVESFARVHSLSLSGKLLRPLVDRYRVIDPTDPVWPYPSPRFVVQWPQPLTDGGRGDCFGWLV</sequence>
<dbReference type="PANTHER" id="PTHR12154:SF4">
    <property type="entry name" value="UDP-N-ACETYLGLUCOSAMINE TRANSFERASE SUBUNIT ALG14 HOMOLOG"/>
    <property type="match status" value="1"/>
</dbReference>
<dbReference type="GO" id="GO:0004577">
    <property type="term" value="F:N-acetylglucosaminyldiphosphodolichol N-acetylglucosaminyltransferase activity"/>
    <property type="evidence" value="ECO:0007669"/>
    <property type="project" value="TreeGrafter"/>
</dbReference>
<dbReference type="InterPro" id="IPR013969">
    <property type="entry name" value="Oligosacch_biosynth_Alg14"/>
</dbReference>
<feature type="transmembrane region" description="Helical" evidence="11">
    <location>
        <begin position="6"/>
        <end position="27"/>
    </location>
</feature>
<evidence type="ECO:0000256" key="1">
    <source>
        <dbReference type="ARBA" id="ARBA00004389"/>
    </source>
</evidence>
<comment type="subunit">
    <text evidence="4 11">Heterodimer with ALG13 to form a functional enzyme.</text>
</comment>
<keyword evidence="13" id="KW-1185">Reference proteome</keyword>
<comment type="similarity">
    <text evidence="3 11">Belongs to the ALG14 family.</text>
</comment>
<keyword evidence="7 11" id="KW-0256">Endoplasmic reticulum</keyword>
<evidence type="ECO:0000256" key="4">
    <source>
        <dbReference type="ARBA" id="ARBA00011335"/>
    </source>
</evidence>
<dbReference type="EMBL" id="JAUEPR010000004">
    <property type="protein sequence ID" value="KAK0486092.1"/>
    <property type="molecule type" value="Genomic_DNA"/>
</dbReference>
<comment type="function">
    <text evidence="11">Involved in protein N-glycosylation. Essential for the second step of the dolichol-linked oligosaccharide pathway. Anchors the catalytic subunit ALG13 to the ER.</text>
</comment>
<evidence type="ECO:0000256" key="8">
    <source>
        <dbReference type="ARBA" id="ARBA00022989"/>
    </source>
</evidence>
<evidence type="ECO:0000256" key="5">
    <source>
        <dbReference type="ARBA" id="ARBA00017467"/>
    </source>
</evidence>
<keyword evidence="9 11" id="KW-0472">Membrane</keyword>
<evidence type="ECO:0000256" key="9">
    <source>
        <dbReference type="ARBA" id="ARBA00023136"/>
    </source>
</evidence>
<dbReference type="GO" id="GO:0031965">
    <property type="term" value="C:nuclear membrane"/>
    <property type="evidence" value="ECO:0007669"/>
    <property type="project" value="UniProtKB-SubCell"/>
</dbReference>
<dbReference type="Proteomes" id="UP001175227">
    <property type="component" value="Unassembled WGS sequence"/>
</dbReference>
<evidence type="ECO:0000256" key="2">
    <source>
        <dbReference type="ARBA" id="ARBA00004590"/>
    </source>
</evidence>
<gene>
    <name evidence="11" type="primary">ALG14</name>
    <name evidence="12" type="ORF">IW261DRAFT_1329850</name>
</gene>